<evidence type="ECO:0000259" key="6">
    <source>
        <dbReference type="Pfam" id="PF03819"/>
    </source>
</evidence>
<feature type="compositionally biased region" description="Basic and acidic residues" evidence="5">
    <location>
        <begin position="172"/>
        <end position="181"/>
    </location>
</feature>
<dbReference type="NCBIfam" id="NF007113">
    <property type="entry name" value="PRK09562.1"/>
    <property type="match status" value="1"/>
</dbReference>
<evidence type="ECO:0000256" key="2">
    <source>
        <dbReference type="ARBA" id="ARBA00061115"/>
    </source>
</evidence>
<dbReference type="Proteomes" id="UP000195072">
    <property type="component" value="Unassembled WGS sequence"/>
</dbReference>
<dbReference type="GO" id="GO:0006203">
    <property type="term" value="P:dGTP catabolic process"/>
    <property type="evidence" value="ECO:0007669"/>
    <property type="project" value="TreeGrafter"/>
</dbReference>
<dbReference type="GeneID" id="34782981"/>
<dbReference type="GO" id="GO:0046047">
    <property type="term" value="P:TTP catabolic process"/>
    <property type="evidence" value="ECO:0007669"/>
    <property type="project" value="TreeGrafter"/>
</dbReference>
<sequence>MDSQHHEGSVAGADSVCSSTMTDETGNNVAREITRLAALMARLRDPKEGCPWDQEQTHETIAPYAIEEAYEVLDAITRKDWQAFPDELGDLLLQVVYQAQLAQEAGQFDLATVARMVTEKMIRRHPHVTFGPDILGDCAQQENDAAQDDASPQAGQSQVRGKASAAVPGQWEKLKEQERRAGAAPGKRPGALAGVPPQLPALIRASKIASRAARVGFDWPEVEGVVAKVHEEMDEFAVEMAAGDKDRMQDELGDVLFSLASLARRLDLDPEACLRRACDKFTRRFEGVEACLAEKGLSMQDQTVEKLDAIWNEVKRTEK</sequence>
<dbReference type="CDD" id="cd11529">
    <property type="entry name" value="NTP-PPase_MazG_Cterm"/>
    <property type="match status" value="1"/>
</dbReference>
<feature type="region of interest" description="Disordered" evidence="5">
    <location>
        <begin position="1"/>
        <end position="23"/>
    </location>
</feature>
<dbReference type="EMBL" id="JOOZ01000068">
    <property type="protein sequence ID" value="OUL65459.1"/>
    <property type="molecule type" value="Genomic_DNA"/>
</dbReference>
<evidence type="ECO:0000313" key="8">
    <source>
        <dbReference type="EMBL" id="OUL65459.1"/>
    </source>
</evidence>
<reference evidence="9" key="2">
    <citation type="submission" date="2014-09" db="EMBL/GenBank/DDBJ databases">
        <authorList>
            <person name="Illeghems K.G."/>
        </authorList>
    </citation>
    <scope>NUCLEOTIDE SEQUENCE [LARGE SCALE GENOMIC DNA]</scope>
    <source>
        <strain evidence="9">108B</strain>
    </source>
</reference>
<evidence type="ECO:0000313" key="10">
    <source>
        <dbReference type="Proteomes" id="UP000195072"/>
    </source>
</evidence>
<comment type="catalytic activity">
    <reaction evidence="1">
        <text>ATP + H2O = AMP + diphosphate + H(+)</text>
        <dbReference type="Rhea" id="RHEA:14245"/>
        <dbReference type="ChEBI" id="CHEBI:15377"/>
        <dbReference type="ChEBI" id="CHEBI:15378"/>
        <dbReference type="ChEBI" id="CHEBI:30616"/>
        <dbReference type="ChEBI" id="CHEBI:33019"/>
        <dbReference type="ChEBI" id="CHEBI:456215"/>
        <dbReference type="EC" id="3.6.1.8"/>
    </reaction>
</comment>
<dbReference type="Pfam" id="PF03819">
    <property type="entry name" value="MazG"/>
    <property type="match status" value="2"/>
</dbReference>
<dbReference type="GO" id="GO:0046052">
    <property type="term" value="P:UTP catabolic process"/>
    <property type="evidence" value="ECO:0007669"/>
    <property type="project" value="TreeGrafter"/>
</dbReference>
<dbReference type="RefSeq" id="WP_058987907.1">
    <property type="nucleotide sequence ID" value="NZ_JOOZ01000068.1"/>
</dbReference>
<evidence type="ECO:0000256" key="5">
    <source>
        <dbReference type="SAM" id="MobiDB-lite"/>
    </source>
</evidence>
<dbReference type="InterPro" id="IPR048015">
    <property type="entry name" value="NTP-PPase_MazG-like_N"/>
</dbReference>
<dbReference type="InterPro" id="IPR004518">
    <property type="entry name" value="MazG-like_dom"/>
</dbReference>
<dbReference type="GO" id="GO:0046081">
    <property type="term" value="P:dUTP catabolic process"/>
    <property type="evidence" value="ECO:0007669"/>
    <property type="project" value="TreeGrafter"/>
</dbReference>
<evidence type="ECO:0000313" key="7">
    <source>
        <dbReference type="EMBL" id="CEF41248.1"/>
    </source>
</evidence>
<dbReference type="FunFam" id="1.10.287.1080:FF:000003">
    <property type="entry name" value="Nucleoside triphosphate pyrophosphohydrolase"/>
    <property type="match status" value="1"/>
</dbReference>
<feature type="domain" description="NTP pyrophosphohydrolase MazG-like" evidence="6">
    <location>
        <begin position="225"/>
        <end position="285"/>
    </location>
</feature>
<accession>A0A0U5EWI7</accession>
<comment type="similarity">
    <text evidence="2">Belongs to the nucleoside triphosphate pyrophosphohydrolase family.</text>
</comment>
<dbReference type="FunFam" id="1.10.287.1080:FF:000001">
    <property type="entry name" value="Nucleoside triphosphate pyrophosphohydrolase"/>
    <property type="match status" value="1"/>
</dbReference>
<dbReference type="PANTHER" id="PTHR30522:SF0">
    <property type="entry name" value="NUCLEOSIDE TRIPHOSPHATE PYROPHOSPHOHYDROLASE"/>
    <property type="match status" value="1"/>
</dbReference>
<dbReference type="EC" id="3.6.1.8" evidence="3"/>
<protein>
    <recommendedName>
        <fullName evidence="4">Nucleoside triphosphate pyrophosphohydrolase</fullName>
        <ecNumber evidence="3">3.6.1.8</ecNumber>
    </recommendedName>
</protein>
<dbReference type="PANTHER" id="PTHR30522">
    <property type="entry name" value="NUCLEOSIDE TRIPHOSPHATE PYROPHOSPHOHYDROLASE"/>
    <property type="match status" value="1"/>
</dbReference>
<dbReference type="GO" id="GO:0047693">
    <property type="term" value="F:ATP diphosphatase activity"/>
    <property type="evidence" value="ECO:0007669"/>
    <property type="project" value="UniProtKB-EC"/>
</dbReference>
<name>A0A0U5EWI7_9PROT</name>
<dbReference type="GO" id="GO:0046061">
    <property type="term" value="P:dATP catabolic process"/>
    <property type="evidence" value="ECO:0007669"/>
    <property type="project" value="TreeGrafter"/>
</dbReference>
<dbReference type="SUPFAM" id="SSF101386">
    <property type="entry name" value="all-alpha NTP pyrophosphatases"/>
    <property type="match status" value="2"/>
</dbReference>
<feature type="domain" description="NTP pyrophosphohydrolase MazG-like" evidence="6">
    <location>
        <begin position="56"/>
        <end position="128"/>
    </location>
</feature>
<keyword evidence="9" id="KW-1185">Reference proteome</keyword>
<feature type="compositionally biased region" description="Low complexity" evidence="5">
    <location>
        <begin position="182"/>
        <end position="194"/>
    </location>
</feature>
<dbReference type="GO" id="GO:0046076">
    <property type="term" value="P:dTTP catabolic process"/>
    <property type="evidence" value="ECO:0007669"/>
    <property type="project" value="TreeGrafter"/>
</dbReference>
<dbReference type="GO" id="GO:0006950">
    <property type="term" value="P:response to stress"/>
    <property type="evidence" value="ECO:0007669"/>
    <property type="project" value="UniProtKB-ARBA"/>
</dbReference>
<dbReference type="CDD" id="cd11528">
    <property type="entry name" value="NTP-PPase_MazG_Nterm"/>
    <property type="match status" value="1"/>
</dbReference>
<evidence type="ECO:0000313" key="9">
    <source>
        <dbReference type="Proteomes" id="UP000056109"/>
    </source>
</evidence>
<dbReference type="InterPro" id="IPR048011">
    <property type="entry name" value="NTP-PPase_MazG-like_C"/>
</dbReference>
<dbReference type="EMBL" id="LN606600">
    <property type="protein sequence ID" value="CEF41248.1"/>
    <property type="molecule type" value="Genomic_DNA"/>
</dbReference>
<dbReference type="KEGG" id="asz:ASN_1931"/>
<feature type="region of interest" description="Disordered" evidence="5">
    <location>
        <begin position="143"/>
        <end position="195"/>
    </location>
</feature>
<proteinExistence type="inferred from homology"/>
<dbReference type="AlphaFoldDB" id="A0A0U5EWI7"/>
<dbReference type="Proteomes" id="UP000056109">
    <property type="component" value="Chromosome I"/>
</dbReference>
<dbReference type="PATRIC" id="fig|446692.3.peg.1980"/>
<organism evidence="7 9">
    <name type="scientific">Acetobacter senegalensis</name>
    <dbReference type="NCBI Taxonomy" id="446692"/>
    <lineage>
        <taxon>Bacteria</taxon>
        <taxon>Pseudomonadati</taxon>
        <taxon>Pseudomonadota</taxon>
        <taxon>Alphaproteobacteria</taxon>
        <taxon>Acetobacterales</taxon>
        <taxon>Acetobacteraceae</taxon>
        <taxon>Acetobacter</taxon>
    </lineage>
</organism>
<evidence type="ECO:0000256" key="1">
    <source>
        <dbReference type="ARBA" id="ARBA00052141"/>
    </source>
</evidence>
<reference evidence="8 10" key="1">
    <citation type="submission" date="2014-06" db="EMBL/GenBank/DDBJ databases">
        <authorList>
            <person name="Ju J."/>
            <person name="Zhang J."/>
        </authorList>
    </citation>
    <scope>NUCLEOTIDE SEQUENCE [LARGE SCALE GENOMIC DNA]</scope>
    <source>
        <strain evidence="8">DmL_050</strain>
    </source>
</reference>
<dbReference type="InterPro" id="IPR011551">
    <property type="entry name" value="NTP_PyrPHydrolase_MazG"/>
</dbReference>
<evidence type="ECO:0000256" key="3">
    <source>
        <dbReference type="ARBA" id="ARBA00066372"/>
    </source>
</evidence>
<dbReference type="Gene3D" id="1.10.287.1080">
    <property type="entry name" value="MazG-like"/>
    <property type="match status" value="2"/>
</dbReference>
<evidence type="ECO:0000256" key="4">
    <source>
        <dbReference type="ARBA" id="ARBA00074799"/>
    </source>
</evidence>
<gene>
    <name evidence="7" type="primary">mazG</name>
    <name evidence="7" type="ORF">ASN_1931</name>
    <name evidence="8" type="ORF">HK16_17040</name>
</gene>
<reference evidence="7" key="3">
    <citation type="submission" date="2014-09" db="EMBL/GenBank/DDBJ databases">
        <authorList>
            <person name="Magalhaes I.L.F."/>
            <person name="Oliveira U."/>
            <person name="Santos F.R."/>
            <person name="Vidigal T.H.D.A."/>
            <person name="Brescovit A.D."/>
            <person name="Santos A.J."/>
        </authorList>
    </citation>
    <scope>NUCLEOTIDE SEQUENCE</scope>
    <source>
        <strain evidence="7">108B</strain>
    </source>
</reference>
<keyword evidence="7" id="KW-0378">Hydrolase</keyword>